<evidence type="ECO:0000256" key="1">
    <source>
        <dbReference type="ARBA" id="ARBA00005664"/>
    </source>
</evidence>
<sequence length="507" mass="57240">MAPPATAALLSWALLQPEGSAAPPQIGIVTIHTENIQRYANTTGEANRQYAERHGYGFHIVTRLIDKSRLPHWSKIHAVLLHLCQYDFVFWIDADAAFYDRHLRIEDVVPVAGHDDKHIWLQQHSQDYPSIFRKELFDTGTVLFRNSAWTRQFLLEWYFYPPCQDPQILNYTEQYCFCEAYKANFMDLQAKTMVLPSKEINNHQAPAPWEPGLFILHLSGQTDAQRAGYFPQALAGRAKVFVDQPEYEDFRNFQELFASHSYGGLAGIHLCMVGLGDRHSMLLDALLFHLTYLTGTIIVLEGAPGLYSQIRKSDDLMGDGYGNRMAILSIEEYVSGKTFDGEPYVKGYYCDLTILGVESWRHLKKYDHKLLEVLNLAGFERDQAQVEAGHSFGASPLADVFFAVLEDGCVGDPEALQAEPGLRLDSDDFGSDLPDACNFMSATYGWLDDKLLRAEGLTDLQPQVEVLLPDSTSEPVPWLSSDPKFWGAQKKGKVTFIRLPRAAFVDD</sequence>
<dbReference type="InterPro" id="IPR008630">
    <property type="entry name" value="Glyco_trans_34"/>
</dbReference>
<gene>
    <name evidence="5" type="ORF">SNAT2548_LOCUS4797</name>
</gene>
<feature type="signal peptide" evidence="4">
    <location>
        <begin position="1"/>
        <end position="21"/>
    </location>
</feature>
<keyword evidence="6" id="KW-1185">Reference proteome</keyword>
<keyword evidence="2" id="KW-0328">Glycosyltransferase</keyword>
<dbReference type="PANTHER" id="PTHR31306:SF4">
    <property type="entry name" value="ALPHA-1,2-GALACTOSYLTRANSFERASE"/>
    <property type="match status" value="1"/>
</dbReference>
<evidence type="ECO:0008006" key="7">
    <source>
        <dbReference type="Google" id="ProtNLM"/>
    </source>
</evidence>
<feature type="chain" id="PRO_5032865381" description="Nucleotide-diphospho-sugar transferase domain-containing protein" evidence="4">
    <location>
        <begin position="22"/>
        <end position="507"/>
    </location>
</feature>
<evidence type="ECO:0000256" key="2">
    <source>
        <dbReference type="ARBA" id="ARBA00022676"/>
    </source>
</evidence>
<protein>
    <recommendedName>
        <fullName evidence="7">Nucleotide-diphospho-sugar transferase domain-containing protein</fullName>
    </recommendedName>
</protein>
<dbReference type="SUPFAM" id="SSF53448">
    <property type="entry name" value="Nucleotide-diphospho-sugar transferases"/>
    <property type="match status" value="1"/>
</dbReference>
<dbReference type="OrthoDB" id="407658at2759"/>
<evidence type="ECO:0000256" key="3">
    <source>
        <dbReference type="ARBA" id="ARBA00022679"/>
    </source>
</evidence>
<comment type="similarity">
    <text evidence="1">Belongs to the glycosyltransferase 34 family.</text>
</comment>
<dbReference type="GO" id="GO:0006487">
    <property type="term" value="P:protein N-linked glycosylation"/>
    <property type="evidence" value="ECO:0007669"/>
    <property type="project" value="TreeGrafter"/>
</dbReference>
<evidence type="ECO:0000256" key="4">
    <source>
        <dbReference type="SAM" id="SignalP"/>
    </source>
</evidence>
<dbReference type="Gene3D" id="3.90.550.10">
    <property type="entry name" value="Spore Coat Polysaccharide Biosynthesis Protein SpsA, Chain A"/>
    <property type="match status" value="1"/>
</dbReference>
<dbReference type="PANTHER" id="PTHR31306">
    <property type="entry name" value="ALPHA-1,6-MANNOSYLTRANSFERASE MNN11-RELATED"/>
    <property type="match status" value="1"/>
</dbReference>
<dbReference type="Proteomes" id="UP000604046">
    <property type="component" value="Unassembled WGS sequence"/>
</dbReference>
<organism evidence="5 6">
    <name type="scientific">Symbiodinium natans</name>
    <dbReference type="NCBI Taxonomy" id="878477"/>
    <lineage>
        <taxon>Eukaryota</taxon>
        <taxon>Sar</taxon>
        <taxon>Alveolata</taxon>
        <taxon>Dinophyceae</taxon>
        <taxon>Suessiales</taxon>
        <taxon>Symbiodiniaceae</taxon>
        <taxon>Symbiodinium</taxon>
    </lineage>
</organism>
<dbReference type="GO" id="GO:0016757">
    <property type="term" value="F:glycosyltransferase activity"/>
    <property type="evidence" value="ECO:0007669"/>
    <property type="project" value="UniProtKB-KW"/>
</dbReference>
<reference evidence="5" key="1">
    <citation type="submission" date="2021-02" db="EMBL/GenBank/DDBJ databases">
        <authorList>
            <person name="Dougan E. K."/>
            <person name="Rhodes N."/>
            <person name="Thang M."/>
            <person name="Chan C."/>
        </authorList>
    </citation>
    <scope>NUCLEOTIDE SEQUENCE</scope>
</reference>
<dbReference type="Pfam" id="PF05637">
    <property type="entry name" value="Glyco_transf_34"/>
    <property type="match status" value="1"/>
</dbReference>
<dbReference type="InterPro" id="IPR029044">
    <property type="entry name" value="Nucleotide-diphossugar_trans"/>
</dbReference>
<evidence type="ECO:0000313" key="5">
    <source>
        <dbReference type="EMBL" id="CAE7040538.1"/>
    </source>
</evidence>
<comment type="caution">
    <text evidence="5">The sequence shown here is derived from an EMBL/GenBank/DDBJ whole genome shotgun (WGS) entry which is preliminary data.</text>
</comment>
<keyword evidence="4" id="KW-0732">Signal</keyword>
<dbReference type="AlphaFoldDB" id="A0A812IP68"/>
<dbReference type="EMBL" id="CAJNDS010000298">
    <property type="protein sequence ID" value="CAE7040538.1"/>
    <property type="molecule type" value="Genomic_DNA"/>
</dbReference>
<keyword evidence="3" id="KW-0808">Transferase</keyword>
<evidence type="ECO:0000313" key="6">
    <source>
        <dbReference type="Proteomes" id="UP000604046"/>
    </source>
</evidence>
<name>A0A812IP68_9DINO</name>
<dbReference type="GO" id="GO:0000139">
    <property type="term" value="C:Golgi membrane"/>
    <property type="evidence" value="ECO:0007669"/>
    <property type="project" value="TreeGrafter"/>
</dbReference>
<accession>A0A812IP68</accession>
<proteinExistence type="inferred from homology"/>